<sequence length="453" mass="53207">MKLVLNRSNKNKIIEWQERIQNEDSEEIYETLKELNPFTKDNVKADEDSSDLASFLEAFYNFIVTSSENERNVIKKLCNHVFKFSDLILLAIQGLNSRISKSLSESAKWNLYWFMRFIPLPTKKLYPLYRDDYEVLPIGSNILNEHVQSMWLSFTKLELPSKLCRLMVPFFVEHIIDALPNSELFGDFLFSVFNKGQIYSVLSLAGIFKLIVHRNFEYPEFYSQVYHLTHSSVCYSSYSQKFFELLDLFLSSTHIPSYILAAFVKKLSRILLQAPLSHQFVLLTLIRNLITRHNVLLPLIHRDEPVTFTSDPYNEEEKNPKNSKALESSLWELTLVRKHWYDRVSKKADFLDRQAQEQENLLIWKSVDELFEEIMARKFGAGTAESTNGNDQESNEENEEDEIPKKKKKKVTFVELRSETKHPIKDNELPMNYIKPASSFLRHTSIDYKLWQP</sequence>
<evidence type="ECO:0000259" key="3">
    <source>
        <dbReference type="Pfam" id="PF03914"/>
    </source>
</evidence>
<name>A0A914C5L2_9BILA</name>
<organism evidence="4 5">
    <name type="scientific">Acrobeloides nanus</name>
    <dbReference type="NCBI Taxonomy" id="290746"/>
    <lineage>
        <taxon>Eukaryota</taxon>
        <taxon>Metazoa</taxon>
        <taxon>Ecdysozoa</taxon>
        <taxon>Nematoda</taxon>
        <taxon>Chromadorea</taxon>
        <taxon>Rhabditida</taxon>
        <taxon>Tylenchina</taxon>
        <taxon>Cephalobomorpha</taxon>
        <taxon>Cephaloboidea</taxon>
        <taxon>Cephalobidae</taxon>
        <taxon>Acrobeloides</taxon>
    </lineage>
</organism>
<feature type="compositionally biased region" description="Acidic residues" evidence="2">
    <location>
        <begin position="393"/>
        <end position="402"/>
    </location>
</feature>
<dbReference type="PANTHER" id="PTHR12455:SF0">
    <property type="entry name" value="NUCLEOLAR COMPLEX PROTEIN 4 HOMOLOG"/>
    <property type="match status" value="1"/>
</dbReference>
<comment type="similarity">
    <text evidence="1">Belongs to the CBF/MAK21 family.</text>
</comment>
<dbReference type="GO" id="GO:0030692">
    <property type="term" value="C:Noc4p-Nop14p complex"/>
    <property type="evidence" value="ECO:0007669"/>
    <property type="project" value="TreeGrafter"/>
</dbReference>
<dbReference type="AlphaFoldDB" id="A0A914C5L2"/>
<evidence type="ECO:0000313" key="4">
    <source>
        <dbReference type="Proteomes" id="UP000887540"/>
    </source>
</evidence>
<dbReference type="Proteomes" id="UP000887540">
    <property type="component" value="Unplaced"/>
</dbReference>
<dbReference type="InterPro" id="IPR027193">
    <property type="entry name" value="Noc4"/>
</dbReference>
<feature type="region of interest" description="Disordered" evidence="2">
    <location>
        <begin position="382"/>
        <end position="408"/>
    </location>
</feature>
<evidence type="ECO:0000256" key="1">
    <source>
        <dbReference type="ARBA" id="ARBA00007797"/>
    </source>
</evidence>
<evidence type="ECO:0000256" key="2">
    <source>
        <dbReference type="SAM" id="MobiDB-lite"/>
    </source>
</evidence>
<accession>A0A914C5L2</accession>
<protein>
    <submittedName>
        <fullName evidence="5">CCAAT-binding factor domain-containing protein</fullName>
    </submittedName>
</protein>
<proteinExistence type="inferred from homology"/>
<dbReference type="WBParaSite" id="ACRNAN_Path_347.g1330.t1">
    <property type="protein sequence ID" value="ACRNAN_Path_347.g1330.t1"/>
    <property type="gene ID" value="ACRNAN_Path_347.g1330"/>
</dbReference>
<dbReference type="GO" id="GO:0042254">
    <property type="term" value="P:ribosome biogenesis"/>
    <property type="evidence" value="ECO:0007669"/>
    <property type="project" value="InterPro"/>
</dbReference>
<dbReference type="Pfam" id="PF03914">
    <property type="entry name" value="CBF"/>
    <property type="match status" value="1"/>
</dbReference>
<dbReference type="InterPro" id="IPR005612">
    <property type="entry name" value="CCAAT-binding_factor"/>
</dbReference>
<dbReference type="PANTHER" id="PTHR12455">
    <property type="entry name" value="NUCLEOLAR COMPLEX PROTEIN 4"/>
    <property type="match status" value="1"/>
</dbReference>
<keyword evidence="4" id="KW-1185">Reference proteome</keyword>
<evidence type="ECO:0000313" key="5">
    <source>
        <dbReference type="WBParaSite" id="ACRNAN_Path_347.g1330.t1"/>
    </source>
</evidence>
<feature type="domain" description="CCAAT-binding factor" evidence="3">
    <location>
        <begin position="200"/>
        <end position="347"/>
    </location>
</feature>
<reference evidence="5" key="1">
    <citation type="submission" date="2022-11" db="UniProtKB">
        <authorList>
            <consortium name="WormBaseParasite"/>
        </authorList>
    </citation>
    <scope>IDENTIFICATION</scope>
</reference>
<dbReference type="GO" id="GO:0032040">
    <property type="term" value="C:small-subunit processome"/>
    <property type="evidence" value="ECO:0007669"/>
    <property type="project" value="TreeGrafter"/>
</dbReference>